<dbReference type="Gene3D" id="3.40.50.720">
    <property type="entry name" value="NAD(P)-binding Rossmann-like Domain"/>
    <property type="match status" value="1"/>
</dbReference>
<dbReference type="RefSeq" id="WP_129885140.1">
    <property type="nucleotide sequence ID" value="NZ_CP035758.1"/>
</dbReference>
<keyword evidence="4" id="KW-1185">Reference proteome</keyword>
<dbReference type="OrthoDB" id="153550at2"/>
<gene>
    <name evidence="3" type="ORF">EPA93_00435</name>
</gene>
<keyword evidence="2 3" id="KW-0560">Oxidoreductase</keyword>
<dbReference type="NCBIfam" id="NF005559">
    <property type="entry name" value="PRK07231.1"/>
    <property type="match status" value="1"/>
</dbReference>
<dbReference type="GO" id="GO:0047936">
    <property type="term" value="F:glucose 1-dehydrogenase [NAD(P)+] activity"/>
    <property type="evidence" value="ECO:0007669"/>
    <property type="project" value="UniProtKB-EC"/>
</dbReference>
<proteinExistence type="inferred from homology"/>
<dbReference type="CDD" id="cd05233">
    <property type="entry name" value="SDR_c"/>
    <property type="match status" value="1"/>
</dbReference>
<organism evidence="3 4">
    <name type="scientific">Ktedonosporobacter rubrisoli</name>
    <dbReference type="NCBI Taxonomy" id="2509675"/>
    <lineage>
        <taxon>Bacteria</taxon>
        <taxon>Bacillati</taxon>
        <taxon>Chloroflexota</taxon>
        <taxon>Ktedonobacteria</taxon>
        <taxon>Ktedonobacterales</taxon>
        <taxon>Ktedonosporobacteraceae</taxon>
        <taxon>Ktedonosporobacter</taxon>
    </lineage>
</organism>
<protein>
    <submittedName>
        <fullName evidence="3">Glucose 1-dehydrogenase</fullName>
        <ecNumber evidence="3">1.1.1.47</ecNumber>
    </submittedName>
</protein>
<dbReference type="InterPro" id="IPR002347">
    <property type="entry name" value="SDR_fam"/>
</dbReference>
<reference evidence="3 4" key="1">
    <citation type="submission" date="2019-01" db="EMBL/GenBank/DDBJ databases">
        <title>Ktedonosporobacter rubrisoli SCAWS-G2.</title>
        <authorList>
            <person name="Huang Y."/>
            <person name="Yan B."/>
        </authorList>
    </citation>
    <scope>NUCLEOTIDE SEQUENCE [LARGE SCALE GENOMIC DNA]</scope>
    <source>
        <strain evidence="3 4">SCAWS-G2</strain>
    </source>
</reference>
<accession>A0A4V0YY05</accession>
<dbReference type="Proteomes" id="UP000290365">
    <property type="component" value="Chromosome"/>
</dbReference>
<dbReference type="InterPro" id="IPR020904">
    <property type="entry name" value="Sc_DH/Rdtase_CS"/>
</dbReference>
<evidence type="ECO:0000256" key="1">
    <source>
        <dbReference type="ARBA" id="ARBA00006484"/>
    </source>
</evidence>
<dbReference type="KEGG" id="kbs:EPA93_00435"/>
<dbReference type="EMBL" id="CP035758">
    <property type="protein sequence ID" value="QBD74541.1"/>
    <property type="molecule type" value="Genomic_DNA"/>
</dbReference>
<dbReference type="PROSITE" id="PS00061">
    <property type="entry name" value="ADH_SHORT"/>
    <property type="match status" value="1"/>
</dbReference>
<name>A0A4V0YY05_KTERU</name>
<evidence type="ECO:0000256" key="2">
    <source>
        <dbReference type="ARBA" id="ARBA00023002"/>
    </source>
</evidence>
<dbReference type="FunFam" id="3.40.50.720:FF:000084">
    <property type="entry name" value="Short-chain dehydrogenase reductase"/>
    <property type="match status" value="1"/>
</dbReference>
<evidence type="ECO:0000313" key="4">
    <source>
        <dbReference type="Proteomes" id="UP000290365"/>
    </source>
</evidence>
<dbReference type="PRINTS" id="PR00080">
    <property type="entry name" value="SDRFAMILY"/>
</dbReference>
<dbReference type="AlphaFoldDB" id="A0A4V0YY05"/>
<dbReference type="PANTHER" id="PTHR24321:SF8">
    <property type="entry name" value="ESTRADIOL 17-BETA-DEHYDROGENASE 8-RELATED"/>
    <property type="match status" value="1"/>
</dbReference>
<evidence type="ECO:0000313" key="3">
    <source>
        <dbReference type="EMBL" id="QBD74541.1"/>
    </source>
</evidence>
<comment type="similarity">
    <text evidence="1">Belongs to the short-chain dehydrogenases/reductases (SDR) family.</text>
</comment>
<dbReference type="EC" id="1.1.1.47" evidence="3"/>
<dbReference type="InterPro" id="IPR036291">
    <property type="entry name" value="NAD(P)-bd_dom_sf"/>
</dbReference>
<dbReference type="SUPFAM" id="SSF51735">
    <property type="entry name" value="NAD(P)-binding Rossmann-fold domains"/>
    <property type="match status" value="1"/>
</dbReference>
<dbReference type="Pfam" id="PF13561">
    <property type="entry name" value="adh_short_C2"/>
    <property type="match status" value="1"/>
</dbReference>
<sequence length="250" mass="26526">MHRLEGKIALVVGASKGIGLAAARTFAQEGSTVVLAARHIDEKIVEEIKASGAEALAIATDVTDETSVEHLVSATLETYGRLDIAFNNAGVNAARHPLAEVSIEEYEQTLAVNLKGVFLAMKHEIRAMLQSGGGAIVNTSSVAGLVANYSIGPYVASKHGVIGLTKAAALDYAKHNIRVNAIAPGPTQTEMFQDRQAHEPGVRERLEQATPMGRMADPMEIVWPAVWLCSDEASYITGTVIPIDGGRLAF</sequence>
<dbReference type="PRINTS" id="PR00081">
    <property type="entry name" value="GDHRDH"/>
</dbReference>
<dbReference type="PANTHER" id="PTHR24321">
    <property type="entry name" value="DEHYDROGENASES, SHORT CHAIN"/>
    <property type="match status" value="1"/>
</dbReference>